<name>A0A8K0D456_IGNLU</name>
<evidence type="ECO:0000256" key="1">
    <source>
        <dbReference type="ARBA" id="ARBA00004123"/>
    </source>
</evidence>
<organism evidence="3 4">
    <name type="scientific">Ignelater luminosus</name>
    <name type="common">Cucubano</name>
    <name type="synonym">Pyrophorus luminosus</name>
    <dbReference type="NCBI Taxonomy" id="2038154"/>
    <lineage>
        <taxon>Eukaryota</taxon>
        <taxon>Metazoa</taxon>
        <taxon>Ecdysozoa</taxon>
        <taxon>Arthropoda</taxon>
        <taxon>Hexapoda</taxon>
        <taxon>Insecta</taxon>
        <taxon>Pterygota</taxon>
        <taxon>Neoptera</taxon>
        <taxon>Endopterygota</taxon>
        <taxon>Coleoptera</taxon>
        <taxon>Polyphaga</taxon>
        <taxon>Elateriformia</taxon>
        <taxon>Elateroidea</taxon>
        <taxon>Elateridae</taxon>
        <taxon>Agrypninae</taxon>
        <taxon>Pyrophorini</taxon>
        <taxon>Ignelater</taxon>
    </lineage>
</organism>
<accession>A0A8K0D456</accession>
<comment type="subcellular location">
    <subcellularLocation>
        <location evidence="1">Nucleus</location>
    </subcellularLocation>
</comment>
<evidence type="ECO:0000256" key="2">
    <source>
        <dbReference type="SAM" id="MobiDB-lite"/>
    </source>
</evidence>
<sequence length="237" mass="28101">MLSKQEQLRKKILYKFVENNSISKRKIATELNTTIRTVQRVIKRYVDTGTVQRKSESGRKRKFVDRNLELKVLKSLQKNPNPSIRDLARNHGTTKSTVQKIKQRHSIKSYKKVKVPKRDLRQHTTAKSRANKLYKRITSKNFRIMMDDETYCKLDFKSLPGQHYFSGKDKISVKDEFKLIKPKNIKQKLLKYAKPATSIDNFKNEWKKKTRMITDQAVQDLKGGVKRKLRKFWMDLE</sequence>
<dbReference type="Gene3D" id="1.10.10.10">
    <property type="entry name" value="Winged helix-like DNA-binding domain superfamily/Winged helix DNA-binding domain"/>
    <property type="match status" value="1"/>
</dbReference>
<dbReference type="AlphaFoldDB" id="A0A8K0D456"/>
<evidence type="ECO:0000313" key="3">
    <source>
        <dbReference type="EMBL" id="KAF2895867.1"/>
    </source>
</evidence>
<comment type="caution">
    <text evidence="3">The sequence shown here is derived from an EMBL/GenBank/DDBJ whole genome shotgun (WGS) entry which is preliminary data.</text>
</comment>
<protein>
    <submittedName>
        <fullName evidence="3">Uncharacterized protein</fullName>
    </submittedName>
</protein>
<proteinExistence type="predicted"/>
<dbReference type="GO" id="GO:0005634">
    <property type="term" value="C:nucleus"/>
    <property type="evidence" value="ECO:0007669"/>
    <property type="project" value="UniProtKB-SubCell"/>
</dbReference>
<dbReference type="OrthoDB" id="6766154at2759"/>
<dbReference type="InterPro" id="IPR009057">
    <property type="entry name" value="Homeodomain-like_sf"/>
</dbReference>
<dbReference type="EMBL" id="VTPC01005581">
    <property type="protein sequence ID" value="KAF2895867.1"/>
    <property type="molecule type" value="Genomic_DNA"/>
</dbReference>
<gene>
    <name evidence="3" type="ORF">ILUMI_10302</name>
</gene>
<dbReference type="InterPro" id="IPR036388">
    <property type="entry name" value="WH-like_DNA-bd_sf"/>
</dbReference>
<keyword evidence="4" id="KW-1185">Reference proteome</keyword>
<dbReference type="SUPFAM" id="SSF46689">
    <property type="entry name" value="Homeodomain-like"/>
    <property type="match status" value="1"/>
</dbReference>
<reference evidence="3" key="1">
    <citation type="submission" date="2019-08" db="EMBL/GenBank/DDBJ databases">
        <title>The genome of the North American firefly Photinus pyralis.</title>
        <authorList>
            <consortium name="Photinus pyralis genome working group"/>
            <person name="Fallon T.R."/>
            <person name="Sander Lower S.E."/>
            <person name="Weng J.-K."/>
        </authorList>
    </citation>
    <scope>NUCLEOTIDE SEQUENCE</scope>
    <source>
        <strain evidence="3">TRF0915ILg1</strain>
        <tissue evidence="3">Whole body</tissue>
    </source>
</reference>
<evidence type="ECO:0000313" key="4">
    <source>
        <dbReference type="Proteomes" id="UP000801492"/>
    </source>
</evidence>
<dbReference type="Proteomes" id="UP000801492">
    <property type="component" value="Unassembled WGS sequence"/>
</dbReference>
<feature type="region of interest" description="Disordered" evidence="2">
    <location>
        <begin position="79"/>
        <end position="98"/>
    </location>
</feature>